<organism evidence="4 5">
    <name type="scientific">Maioricimonas rarisocia</name>
    <dbReference type="NCBI Taxonomy" id="2528026"/>
    <lineage>
        <taxon>Bacteria</taxon>
        <taxon>Pseudomonadati</taxon>
        <taxon>Planctomycetota</taxon>
        <taxon>Planctomycetia</taxon>
        <taxon>Planctomycetales</taxon>
        <taxon>Planctomycetaceae</taxon>
        <taxon>Maioricimonas</taxon>
    </lineage>
</organism>
<proteinExistence type="predicted"/>
<dbReference type="Pfam" id="PF26381">
    <property type="entry name" value="BREX_PglY_5th"/>
    <property type="match status" value="1"/>
</dbReference>
<evidence type="ECO:0000259" key="3">
    <source>
        <dbReference type="Pfam" id="PF26382"/>
    </source>
</evidence>
<feature type="compositionally biased region" description="Polar residues" evidence="1">
    <location>
        <begin position="1182"/>
        <end position="1194"/>
    </location>
</feature>
<name>A0A517ZFN9_9PLAN</name>
<evidence type="ECO:0000259" key="2">
    <source>
        <dbReference type="Pfam" id="PF26381"/>
    </source>
</evidence>
<feature type="domain" description="ATPase PglY 5th" evidence="2">
    <location>
        <begin position="842"/>
        <end position="940"/>
    </location>
</feature>
<sequence>MTLLKELIDIPEHVDKGQFVLKLTEGVTDPQATVSTYVPTPQLVRCFDDALNFISGAVTSGTSKATYLHGSFGSGKSHFMAILHLILQGNPVAKGIPELTGTIQKHNDWITGRKFLLVPYHMIGAHDVESGILGGYVDYVRRTHPEAPIPGVYLAEGLFRDAQALRQRMGDEAFFKALSEAGGDGGDSGWGNVQVDAWTPERFDNAVIAGPGDEERTKLVSALIGKFFGSYDIQAGAKGESFLPLDTGLSVISKHAQELGYDGLILFLDELILWLASHAADLNFVHQEGQKLAKLVEAQTADRPVPIISFIARQRDLSELIGESVPGANRLNFSDALKHWEGRFHRITLEDRNLPAIAEKRVLRCRNRAARDELDAAFEQTSKIRNSVMTTLLTSDGDREMFRKVYPFSPALVQTLIAVSSVLQRERTALKVMMQLLVDQRDWLSVGDIVPVGDLFDVVAHGDEAFSPEMAIHFDNAKRLYHQKLLPMLEKQHGRREELQQLPFDDPKRTAFRNDDRLVKTLLLSALVPQVESLSGLNAERLAALNHGTIRTPVPGREGQEVLRRCRQWAATVGEIRIGEESTNPTISVQLSGVDTESIIRQAEREDNQGNRIRRVRQMLFEQLGVEGDGEFEHRYDFLWRNTSRECVVLFRNIRELTDTSLHNDEDEWKLIVDFPFDEQGHGPRDDISKLQAYKSSHPDGARTICWVPQFFSEEARSDLGLLVVLEYVLTGERFDQYSSHLSPQNRQAAKSQLENQRSVLRQRVRNHLNAAYGLDETAGAALDALHDLDKSEQFVSLWPSFDPQPPVAADLRGMMEKLLGQALESEFPAAPEFEAEVRSANLKKVFAVGIDAARDGKRAAVDKPLRPLVRGIANPLRIGDMGHDATHFAIGDYWKSHFDRRASETGGPVSIAQLRRWIDEPQPMGLPKEVENLIILVYAEQTNRIVIRHGAPYDATLTHLPNDCELRREVLPPESAWNTAVDVAGKVFGVAASPLLKAVNVSRLAEEVRKLAAHDRVPCQTFARRLKERLSMLEIGDSDRLKTAEATATLVEQVHANAAGDDNALVAALAGARIATTAEAMGECRANAQGMAATLESTNWELFESLASLEGQIPEKVAEVKSLIRESLTSNEHVIALGPALKKAQAMSIRLITSAASTSAPVPQPPPAAPVAGSAVTSASETQEASPAVTQSSEYRRAEPGRRVVDQGEASGVDLDRAGQRLEQLRQHVKEGRQVRVNLQWIVEEETDA</sequence>
<feature type="compositionally biased region" description="Low complexity" evidence="1">
    <location>
        <begin position="1171"/>
        <end position="1181"/>
    </location>
</feature>
<feature type="domain" description="ATPase PglY C-terminal" evidence="3">
    <location>
        <begin position="983"/>
        <end position="1157"/>
    </location>
</feature>
<feature type="region of interest" description="Disordered" evidence="1">
    <location>
        <begin position="1159"/>
        <end position="1213"/>
    </location>
</feature>
<evidence type="ECO:0000313" key="5">
    <source>
        <dbReference type="Proteomes" id="UP000320496"/>
    </source>
</evidence>
<dbReference type="OrthoDB" id="8780745at2"/>
<gene>
    <name evidence="4" type="ORF">Mal4_56370</name>
</gene>
<dbReference type="KEGG" id="mri:Mal4_56370"/>
<dbReference type="EMBL" id="CP036275">
    <property type="protein sequence ID" value="QDU41271.1"/>
    <property type="molecule type" value="Genomic_DNA"/>
</dbReference>
<keyword evidence="5" id="KW-1185">Reference proteome</keyword>
<evidence type="ECO:0000313" key="4">
    <source>
        <dbReference type="EMBL" id="QDU41271.1"/>
    </source>
</evidence>
<evidence type="ECO:0000256" key="1">
    <source>
        <dbReference type="SAM" id="MobiDB-lite"/>
    </source>
</evidence>
<accession>A0A517ZFN9</accession>
<dbReference type="Pfam" id="PF26382">
    <property type="entry name" value="BREX_PglY_6th"/>
    <property type="match status" value="1"/>
</dbReference>
<dbReference type="AlphaFoldDB" id="A0A517ZFN9"/>
<evidence type="ECO:0008006" key="6">
    <source>
        <dbReference type="Google" id="ProtNLM"/>
    </source>
</evidence>
<dbReference type="RefSeq" id="WP_145372504.1">
    <property type="nucleotide sequence ID" value="NZ_CP036275.1"/>
</dbReference>
<feature type="compositionally biased region" description="Basic and acidic residues" evidence="1">
    <location>
        <begin position="1195"/>
        <end position="1207"/>
    </location>
</feature>
<protein>
    <recommendedName>
        <fullName evidence="6">Phage resistance protein</fullName>
    </recommendedName>
</protein>
<dbReference type="Proteomes" id="UP000320496">
    <property type="component" value="Chromosome"/>
</dbReference>
<dbReference type="InterPro" id="IPR058747">
    <property type="entry name" value="PglY_C"/>
</dbReference>
<reference evidence="4 5" key="1">
    <citation type="submission" date="2019-02" db="EMBL/GenBank/DDBJ databases">
        <title>Deep-cultivation of Planctomycetes and their phenomic and genomic characterization uncovers novel biology.</title>
        <authorList>
            <person name="Wiegand S."/>
            <person name="Jogler M."/>
            <person name="Boedeker C."/>
            <person name="Pinto D."/>
            <person name="Vollmers J."/>
            <person name="Rivas-Marin E."/>
            <person name="Kohn T."/>
            <person name="Peeters S.H."/>
            <person name="Heuer A."/>
            <person name="Rast P."/>
            <person name="Oberbeckmann S."/>
            <person name="Bunk B."/>
            <person name="Jeske O."/>
            <person name="Meyerdierks A."/>
            <person name="Storesund J.E."/>
            <person name="Kallscheuer N."/>
            <person name="Luecker S."/>
            <person name="Lage O.M."/>
            <person name="Pohl T."/>
            <person name="Merkel B.J."/>
            <person name="Hornburger P."/>
            <person name="Mueller R.-W."/>
            <person name="Bruemmer F."/>
            <person name="Labrenz M."/>
            <person name="Spormann A.M."/>
            <person name="Op den Camp H."/>
            <person name="Overmann J."/>
            <person name="Amann R."/>
            <person name="Jetten M.S.M."/>
            <person name="Mascher T."/>
            <person name="Medema M.H."/>
            <person name="Devos D.P."/>
            <person name="Kaster A.-K."/>
            <person name="Ovreas L."/>
            <person name="Rohde M."/>
            <person name="Galperin M.Y."/>
            <person name="Jogler C."/>
        </authorList>
    </citation>
    <scope>NUCLEOTIDE SEQUENCE [LARGE SCALE GENOMIC DNA]</scope>
    <source>
        <strain evidence="4 5">Mal4</strain>
    </source>
</reference>
<dbReference type="InterPro" id="IPR058748">
    <property type="entry name" value="PglY_5th"/>
</dbReference>